<reference evidence="2 3" key="1">
    <citation type="submission" date="2023-11" db="EMBL/GenBank/DDBJ databases">
        <authorList>
            <person name="Hedman E."/>
            <person name="Englund M."/>
            <person name="Stromberg M."/>
            <person name="Nyberg Akerstrom W."/>
            <person name="Nylinder S."/>
            <person name="Jareborg N."/>
            <person name="Kallberg Y."/>
            <person name="Kronander E."/>
        </authorList>
    </citation>
    <scope>NUCLEOTIDE SEQUENCE [LARGE SCALE GENOMIC DNA]</scope>
</reference>
<dbReference type="AlphaFoldDB" id="A0AAV1LS97"/>
<accession>A0AAV1LS97</accession>
<evidence type="ECO:0000256" key="1">
    <source>
        <dbReference type="SAM" id="MobiDB-lite"/>
    </source>
</evidence>
<evidence type="ECO:0008006" key="4">
    <source>
        <dbReference type="Google" id="ProtNLM"/>
    </source>
</evidence>
<protein>
    <recommendedName>
        <fullName evidence="4">Peptidase aspartic putative domain-containing protein</fullName>
    </recommendedName>
</protein>
<sequence>MSDLKELIKQRGNIRGRITIFEKYLTPLTLINNTVYAAKATNNNKTENRQNFARSKSFMSTSLDSPFRGHCLACKQDHKLYDCHKFKSMSVEERNAKVYQWKLCSNCLRNDHLSYQCRLAGCRICKRKHNTLLHRQHKLQNNQQSFLGQPSTQHDTQNNIDNVGTSTSTSTSLTTTTNPTSNNEVGSNTADSSSNCPTPVVTMSAGVSNLVLLSTALVEVSNNGKIFKLRALLDSGSQSSFITEAAQAKLACVKNKNQYKHVSGLNNATISIAEHCNINIKSTHNQFTTSVRCYVVPTITDNLPQTEVHLPELNIPGHIELADPTFFHPSQIDLLLGADIFWDIMGSSRV</sequence>
<dbReference type="Gene3D" id="2.40.70.10">
    <property type="entry name" value="Acid Proteases"/>
    <property type="match status" value="1"/>
</dbReference>
<dbReference type="SUPFAM" id="SSF50630">
    <property type="entry name" value="Acid proteases"/>
    <property type="match status" value="1"/>
</dbReference>
<comment type="caution">
    <text evidence="2">The sequence shown here is derived from an EMBL/GenBank/DDBJ whole genome shotgun (WGS) entry which is preliminary data.</text>
</comment>
<feature type="region of interest" description="Disordered" evidence="1">
    <location>
        <begin position="146"/>
        <end position="195"/>
    </location>
</feature>
<evidence type="ECO:0000313" key="2">
    <source>
        <dbReference type="EMBL" id="CAK1598318.1"/>
    </source>
</evidence>
<feature type="compositionally biased region" description="Polar residues" evidence="1">
    <location>
        <begin position="184"/>
        <end position="195"/>
    </location>
</feature>
<dbReference type="PANTHER" id="PTHR47331">
    <property type="entry name" value="PHD-TYPE DOMAIN-CONTAINING PROTEIN"/>
    <property type="match status" value="1"/>
</dbReference>
<keyword evidence="3" id="KW-1185">Reference proteome</keyword>
<dbReference type="Proteomes" id="UP001314205">
    <property type="component" value="Unassembled WGS sequence"/>
</dbReference>
<proteinExistence type="predicted"/>
<name>A0AAV1LS97_9NEOP</name>
<gene>
    <name evidence="2" type="ORF">PARMNEM_LOCUS17319</name>
</gene>
<feature type="compositionally biased region" description="Low complexity" evidence="1">
    <location>
        <begin position="165"/>
        <end position="183"/>
    </location>
</feature>
<dbReference type="EMBL" id="CAVLGL010000104">
    <property type="protein sequence ID" value="CAK1598318.1"/>
    <property type="molecule type" value="Genomic_DNA"/>
</dbReference>
<dbReference type="PANTHER" id="PTHR47331:SF1">
    <property type="entry name" value="GAG-LIKE PROTEIN"/>
    <property type="match status" value="1"/>
</dbReference>
<evidence type="ECO:0000313" key="3">
    <source>
        <dbReference type="Proteomes" id="UP001314205"/>
    </source>
</evidence>
<dbReference type="InterPro" id="IPR021109">
    <property type="entry name" value="Peptidase_aspartic_dom_sf"/>
</dbReference>
<feature type="compositionally biased region" description="Polar residues" evidence="1">
    <location>
        <begin position="146"/>
        <end position="164"/>
    </location>
</feature>
<organism evidence="2 3">
    <name type="scientific">Parnassius mnemosyne</name>
    <name type="common">clouded apollo</name>
    <dbReference type="NCBI Taxonomy" id="213953"/>
    <lineage>
        <taxon>Eukaryota</taxon>
        <taxon>Metazoa</taxon>
        <taxon>Ecdysozoa</taxon>
        <taxon>Arthropoda</taxon>
        <taxon>Hexapoda</taxon>
        <taxon>Insecta</taxon>
        <taxon>Pterygota</taxon>
        <taxon>Neoptera</taxon>
        <taxon>Endopterygota</taxon>
        <taxon>Lepidoptera</taxon>
        <taxon>Glossata</taxon>
        <taxon>Ditrysia</taxon>
        <taxon>Papilionoidea</taxon>
        <taxon>Papilionidae</taxon>
        <taxon>Parnassiinae</taxon>
        <taxon>Parnassini</taxon>
        <taxon>Parnassius</taxon>
        <taxon>Driopa</taxon>
    </lineage>
</organism>
<dbReference type="CDD" id="cd00303">
    <property type="entry name" value="retropepsin_like"/>
    <property type="match status" value="1"/>
</dbReference>